<feature type="transmembrane region" description="Helical" evidence="7">
    <location>
        <begin position="7"/>
        <end position="29"/>
    </location>
</feature>
<dbReference type="Proteomes" id="UP001652445">
    <property type="component" value="Unassembled WGS sequence"/>
</dbReference>
<comment type="caution">
    <text evidence="9">The sequence shown here is derived from an EMBL/GenBank/DDBJ whole genome shotgun (WGS) entry which is preliminary data.</text>
</comment>
<evidence type="ECO:0000256" key="4">
    <source>
        <dbReference type="ARBA" id="ARBA00022692"/>
    </source>
</evidence>
<keyword evidence="10" id="KW-1185">Reference proteome</keyword>
<dbReference type="EMBL" id="JAOQIO010000032">
    <property type="protein sequence ID" value="MCU6792610.1"/>
    <property type="molecule type" value="Genomic_DNA"/>
</dbReference>
<dbReference type="Gene3D" id="1.10.3720.10">
    <property type="entry name" value="MetI-like"/>
    <property type="match status" value="1"/>
</dbReference>
<dbReference type="Pfam" id="PF00528">
    <property type="entry name" value="BPD_transp_1"/>
    <property type="match status" value="1"/>
</dbReference>
<dbReference type="CDD" id="cd06261">
    <property type="entry name" value="TM_PBP2"/>
    <property type="match status" value="1"/>
</dbReference>
<feature type="transmembrane region" description="Helical" evidence="7">
    <location>
        <begin position="143"/>
        <end position="171"/>
    </location>
</feature>
<dbReference type="InterPro" id="IPR035906">
    <property type="entry name" value="MetI-like_sf"/>
</dbReference>
<comment type="similarity">
    <text evidence="7">Belongs to the binding-protein-dependent transport system permease family.</text>
</comment>
<comment type="subcellular location">
    <subcellularLocation>
        <location evidence="1 7">Cell membrane</location>
        <topology evidence="1 7">Multi-pass membrane protein</topology>
    </subcellularLocation>
</comment>
<evidence type="ECO:0000313" key="9">
    <source>
        <dbReference type="EMBL" id="MCU6792610.1"/>
    </source>
</evidence>
<evidence type="ECO:0000256" key="1">
    <source>
        <dbReference type="ARBA" id="ARBA00004651"/>
    </source>
</evidence>
<evidence type="ECO:0000256" key="3">
    <source>
        <dbReference type="ARBA" id="ARBA00022475"/>
    </source>
</evidence>
<proteinExistence type="inferred from homology"/>
<accession>A0ABT2UDC9</accession>
<keyword evidence="6 7" id="KW-0472">Membrane</keyword>
<feature type="domain" description="ABC transmembrane type-1" evidence="8">
    <location>
        <begin position="65"/>
        <end position="277"/>
    </location>
</feature>
<name>A0ABT2UDC9_9BACL</name>
<protein>
    <submittedName>
        <fullName evidence="9">Sugar ABC transporter permease</fullName>
    </submittedName>
</protein>
<evidence type="ECO:0000313" key="10">
    <source>
        <dbReference type="Proteomes" id="UP001652445"/>
    </source>
</evidence>
<keyword evidence="2 7" id="KW-0813">Transport</keyword>
<keyword evidence="5 7" id="KW-1133">Transmembrane helix</keyword>
<feature type="transmembrane region" description="Helical" evidence="7">
    <location>
        <begin position="103"/>
        <end position="123"/>
    </location>
</feature>
<evidence type="ECO:0000256" key="6">
    <source>
        <dbReference type="ARBA" id="ARBA00023136"/>
    </source>
</evidence>
<feature type="transmembrane region" description="Helical" evidence="7">
    <location>
        <begin position="250"/>
        <end position="276"/>
    </location>
</feature>
<feature type="transmembrane region" description="Helical" evidence="7">
    <location>
        <begin position="69"/>
        <end position="91"/>
    </location>
</feature>
<dbReference type="SUPFAM" id="SSF161098">
    <property type="entry name" value="MetI-like"/>
    <property type="match status" value="1"/>
</dbReference>
<evidence type="ECO:0000259" key="8">
    <source>
        <dbReference type="PROSITE" id="PS50928"/>
    </source>
</evidence>
<evidence type="ECO:0000256" key="7">
    <source>
        <dbReference type="RuleBase" id="RU363032"/>
    </source>
</evidence>
<dbReference type="PANTHER" id="PTHR30193:SF37">
    <property type="entry name" value="INNER MEMBRANE ABC TRANSPORTER PERMEASE PROTEIN YCJO"/>
    <property type="match status" value="1"/>
</dbReference>
<dbReference type="InterPro" id="IPR000515">
    <property type="entry name" value="MetI-like"/>
</dbReference>
<sequence>MSTRRELTGWLFVLPMLIVFLSFVIYPVIQAFKSSLYGFDYTQYYWNGLGNYITIFQDETFLKSIRTTLLFVILIVPAQTVIALCISLTINSFSSKLQSFYKAVFYVPGVTSVVSLAMVWDYIYNNQFGFANYALSLVGMEPVNWLGINFGVYALSLIVITITLGTAVVVISAGLDGIPQELYESANIDGATSKRILFSITLPLLKPSLLYVVVTGMIAAFQIFTVILLMTGGGPAYKTTTILMLIYREAFMNMNFGAANAMGIVLCLIITTIAIIQFKLLKTDIEY</sequence>
<evidence type="ECO:0000256" key="2">
    <source>
        <dbReference type="ARBA" id="ARBA00022448"/>
    </source>
</evidence>
<organism evidence="9 10">
    <name type="scientific">Paenibacillus baimaensis</name>
    <dbReference type="NCBI Taxonomy" id="2982185"/>
    <lineage>
        <taxon>Bacteria</taxon>
        <taxon>Bacillati</taxon>
        <taxon>Bacillota</taxon>
        <taxon>Bacilli</taxon>
        <taxon>Bacillales</taxon>
        <taxon>Paenibacillaceae</taxon>
        <taxon>Paenibacillus</taxon>
    </lineage>
</organism>
<keyword evidence="4 7" id="KW-0812">Transmembrane</keyword>
<dbReference type="InterPro" id="IPR051393">
    <property type="entry name" value="ABC_transporter_permease"/>
</dbReference>
<dbReference type="PANTHER" id="PTHR30193">
    <property type="entry name" value="ABC TRANSPORTER PERMEASE PROTEIN"/>
    <property type="match status" value="1"/>
</dbReference>
<dbReference type="PROSITE" id="PS50928">
    <property type="entry name" value="ABC_TM1"/>
    <property type="match status" value="1"/>
</dbReference>
<gene>
    <name evidence="9" type="ORF">OB236_10810</name>
</gene>
<keyword evidence="3" id="KW-1003">Cell membrane</keyword>
<evidence type="ECO:0000256" key="5">
    <source>
        <dbReference type="ARBA" id="ARBA00022989"/>
    </source>
</evidence>
<reference evidence="9 10" key="1">
    <citation type="submission" date="2022-09" db="EMBL/GenBank/DDBJ databases">
        <authorList>
            <person name="Han X.L."/>
            <person name="Wang Q."/>
            <person name="Lu T."/>
        </authorList>
    </citation>
    <scope>NUCLEOTIDE SEQUENCE [LARGE SCALE GENOMIC DNA]</scope>
    <source>
        <strain evidence="9 10">WQ 127069</strain>
    </source>
</reference>